<dbReference type="AlphaFoldDB" id="A0A8C6VFU5"/>
<evidence type="ECO:0000256" key="4">
    <source>
        <dbReference type="ARBA" id="ARBA00022989"/>
    </source>
</evidence>
<dbReference type="InterPro" id="IPR039465">
    <property type="entry name" value="IL-17_rcpt-like"/>
</dbReference>
<dbReference type="PANTHER" id="PTHR15583:SF5">
    <property type="entry name" value="INTERLEUKIN-17 RECEPTOR E"/>
    <property type="match status" value="1"/>
</dbReference>
<dbReference type="OMA" id="ESCAILI"/>
<dbReference type="Ensembl" id="ENSNNAT00000001986.1">
    <property type="protein sequence ID" value="ENSNNAP00000001888.1"/>
    <property type="gene ID" value="ENSNNAG00000001313.1"/>
</dbReference>
<evidence type="ECO:0000313" key="10">
    <source>
        <dbReference type="Proteomes" id="UP000694559"/>
    </source>
</evidence>
<protein>
    <recommendedName>
        <fullName evidence="8">SEFIR domain-containing protein</fullName>
    </recommendedName>
</protein>
<keyword evidence="6" id="KW-0675">Receptor</keyword>
<keyword evidence="4" id="KW-1133">Transmembrane helix</keyword>
<dbReference type="Gene3D" id="3.40.50.11530">
    <property type="match status" value="1"/>
</dbReference>
<keyword evidence="2" id="KW-0812">Transmembrane</keyword>
<evidence type="ECO:0000256" key="3">
    <source>
        <dbReference type="ARBA" id="ARBA00022729"/>
    </source>
</evidence>
<keyword evidence="10" id="KW-1185">Reference proteome</keyword>
<dbReference type="InterPro" id="IPR013568">
    <property type="entry name" value="SEFIR_dom"/>
</dbReference>
<evidence type="ECO:0000256" key="5">
    <source>
        <dbReference type="ARBA" id="ARBA00023136"/>
    </source>
</evidence>
<keyword evidence="5" id="KW-0472">Membrane</keyword>
<dbReference type="GeneTree" id="ENSGT00940000161421"/>
<evidence type="ECO:0000256" key="7">
    <source>
        <dbReference type="ARBA" id="ARBA00023180"/>
    </source>
</evidence>
<sequence>QMWIIKKNLYLCHLSFSSFSLISFTSVSLPDVPYRHHSRPILLIYSPDSEEHKQLVCSFAALLRSALGCPVLLDLWELGHVGRLGILPWMYAQRELVGRKQGQVLLLWSAGSASAYGLWQGEAGSPGRKAPEPHDLFGAAMACLQGELQGTVQRCDWVIAYFSKLCDRRDIPRALRLLPRYRLPQDLPDLAGVLQGNSSSGPSWLHASAKALVSERFLWVCQRVHPPPPSPGGSWRLLP</sequence>
<dbReference type="PROSITE" id="PS51534">
    <property type="entry name" value="SEFIR"/>
    <property type="match status" value="1"/>
</dbReference>
<comment type="subcellular location">
    <subcellularLocation>
        <location evidence="1">Membrane</location>
        <topology evidence="1">Single-pass type I membrane protein</topology>
    </subcellularLocation>
</comment>
<evidence type="ECO:0000256" key="6">
    <source>
        <dbReference type="ARBA" id="ARBA00023170"/>
    </source>
</evidence>
<evidence type="ECO:0000313" key="9">
    <source>
        <dbReference type="Ensembl" id="ENSNNAP00000001888.1"/>
    </source>
</evidence>
<evidence type="ECO:0000256" key="2">
    <source>
        <dbReference type="ARBA" id="ARBA00022692"/>
    </source>
</evidence>
<feature type="domain" description="SEFIR" evidence="8">
    <location>
        <begin position="38"/>
        <end position="192"/>
    </location>
</feature>
<dbReference type="Proteomes" id="UP000694559">
    <property type="component" value="Unplaced"/>
</dbReference>
<keyword evidence="7" id="KW-0325">Glycoprotein</keyword>
<dbReference type="Pfam" id="PF08357">
    <property type="entry name" value="SEFIR"/>
    <property type="match status" value="1"/>
</dbReference>
<keyword evidence="3" id="KW-0732">Signal</keyword>
<proteinExistence type="predicted"/>
<name>A0A8C6VFU5_NAJNA</name>
<accession>A0A8C6VFU5</accession>
<dbReference type="GO" id="GO:0030368">
    <property type="term" value="F:interleukin-17 receptor activity"/>
    <property type="evidence" value="ECO:0007669"/>
    <property type="project" value="InterPro"/>
</dbReference>
<evidence type="ECO:0000256" key="1">
    <source>
        <dbReference type="ARBA" id="ARBA00004479"/>
    </source>
</evidence>
<dbReference type="PANTHER" id="PTHR15583">
    <property type="entry name" value="INTERLEUKIN-17 RECEPTOR"/>
    <property type="match status" value="1"/>
</dbReference>
<reference evidence="9" key="2">
    <citation type="submission" date="2025-09" db="UniProtKB">
        <authorList>
            <consortium name="Ensembl"/>
        </authorList>
    </citation>
    <scope>IDENTIFICATION</scope>
</reference>
<dbReference type="GO" id="GO:0016020">
    <property type="term" value="C:membrane"/>
    <property type="evidence" value="ECO:0007669"/>
    <property type="project" value="UniProtKB-SubCell"/>
</dbReference>
<reference evidence="9" key="1">
    <citation type="submission" date="2025-08" db="UniProtKB">
        <authorList>
            <consortium name="Ensembl"/>
        </authorList>
    </citation>
    <scope>IDENTIFICATION</scope>
</reference>
<evidence type="ECO:0000259" key="8">
    <source>
        <dbReference type="PROSITE" id="PS51534"/>
    </source>
</evidence>
<organism evidence="9 10">
    <name type="scientific">Naja naja</name>
    <name type="common">Indian cobra</name>
    <dbReference type="NCBI Taxonomy" id="35670"/>
    <lineage>
        <taxon>Eukaryota</taxon>
        <taxon>Metazoa</taxon>
        <taxon>Chordata</taxon>
        <taxon>Craniata</taxon>
        <taxon>Vertebrata</taxon>
        <taxon>Euteleostomi</taxon>
        <taxon>Lepidosauria</taxon>
        <taxon>Squamata</taxon>
        <taxon>Bifurcata</taxon>
        <taxon>Unidentata</taxon>
        <taxon>Episquamata</taxon>
        <taxon>Toxicofera</taxon>
        <taxon>Serpentes</taxon>
        <taxon>Colubroidea</taxon>
        <taxon>Elapidae</taxon>
        <taxon>Elapinae</taxon>
        <taxon>Naja</taxon>
    </lineage>
</organism>
<dbReference type="OrthoDB" id="9894203at2759"/>